<protein>
    <submittedName>
        <fullName evidence="2">Uncharacterized protein</fullName>
    </submittedName>
</protein>
<dbReference type="EMBL" id="SKCS01000064">
    <property type="protein sequence ID" value="TNN18823.1"/>
    <property type="molecule type" value="Genomic_DNA"/>
</dbReference>
<keyword evidence="1" id="KW-0812">Transmembrane</keyword>
<feature type="transmembrane region" description="Helical" evidence="1">
    <location>
        <begin position="6"/>
        <end position="30"/>
    </location>
</feature>
<gene>
    <name evidence="2" type="ORF">EWB00_009832</name>
</gene>
<evidence type="ECO:0000313" key="3">
    <source>
        <dbReference type="Proteomes" id="UP000311919"/>
    </source>
</evidence>
<dbReference type="Proteomes" id="UP000311919">
    <property type="component" value="Unassembled WGS sequence"/>
</dbReference>
<organism evidence="2 3">
    <name type="scientific">Schistosoma japonicum</name>
    <name type="common">Blood fluke</name>
    <dbReference type="NCBI Taxonomy" id="6182"/>
    <lineage>
        <taxon>Eukaryota</taxon>
        <taxon>Metazoa</taxon>
        <taxon>Spiralia</taxon>
        <taxon>Lophotrochozoa</taxon>
        <taxon>Platyhelminthes</taxon>
        <taxon>Trematoda</taxon>
        <taxon>Digenea</taxon>
        <taxon>Strigeidida</taxon>
        <taxon>Schistosomatoidea</taxon>
        <taxon>Schistosomatidae</taxon>
        <taxon>Schistosoma</taxon>
    </lineage>
</organism>
<proteinExistence type="predicted"/>
<keyword evidence="3" id="KW-1185">Reference proteome</keyword>
<sequence length="106" mass="12852">DLLFFFYVFIFINYMKFSISLWITFMFYIYCYGAESDEYYDDIIEETRLKVAIVTKGKNNNPVALIRKMYTRYYKEKASDDDDFEEVEETKTIIYGKFNKTNLKLP</sequence>
<keyword evidence="1" id="KW-0472">Membrane</keyword>
<feature type="non-terminal residue" evidence="2">
    <location>
        <position position="1"/>
    </location>
</feature>
<evidence type="ECO:0000256" key="1">
    <source>
        <dbReference type="SAM" id="Phobius"/>
    </source>
</evidence>
<dbReference type="OrthoDB" id="6306478at2759"/>
<comment type="caution">
    <text evidence="2">The sequence shown here is derived from an EMBL/GenBank/DDBJ whole genome shotgun (WGS) entry which is preliminary data.</text>
</comment>
<evidence type="ECO:0000313" key="2">
    <source>
        <dbReference type="EMBL" id="TNN18823.1"/>
    </source>
</evidence>
<dbReference type="AlphaFoldDB" id="A0A4Z2DQM2"/>
<accession>A0A4Z2DQM2</accession>
<reference evidence="2 3" key="1">
    <citation type="submission" date="2019-03" db="EMBL/GenBank/DDBJ databases">
        <title>An improved genome assembly of the fluke Schistosoma japonicum.</title>
        <authorList>
            <person name="Hu W."/>
            <person name="Luo F."/>
            <person name="Yin M."/>
            <person name="Mo X."/>
            <person name="Sun C."/>
            <person name="Wu Q."/>
            <person name="Zhu B."/>
            <person name="Xiang M."/>
            <person name="Wang J."/>
            <person name="Wang Y."/>
            <person name="Zhang T."/>
            <person name="Xu B."/>
            <person name="Zheng H."/>
            <person name="Feng Z."/>
        </authorList>
    </citation>
    <scope>NUCLEOTIDE SEQUENCE [LARGE SCALE GENOMIC DNA]</scope>
    <source>
        <strain evidence="2">HuSjv2</strain>
        <tissue evidence="2">Worms</tissue>
    </source>
</reference>
<keyword evidence="1" id="KW-1133">Transmembrane helix</keyword>
<name>A0A4Z2DQM2_SCHJA</name>